<dbReference type="Gene3D" id="2.40.10.390">
    <property type="match status" value="1"/>
</dbReference>
<dbReference type="RefSeq" id="WP_087915990.1">
    <property type="nucleotide sequence ID" value="NZ_CP021780.1"/>
</dbReference>
<dbReference type="EMBL" id="CP021780">
    <property type="protein sequence ID" value="ASA21985.1"/>
    <property type="molecule type" value="Genomic_DNA"/>
</dbReference>
<dbReference type="Proteomes" id="UP000249890">
    <property type="component" value="Chromosome"/>
</dbReference>
<reference evidence="2 3" key="1">
    <citation type="submission" date="2017-06" db="EMBL/GenBank/DDBJ databases">
        <title>Complete genome sequence of Paenibacillus donghaensis KCTC 13049T isolated from East Sea sediment, South Korea.</title>
        <authorList>
            <person name="Jung B.K."/>
            <person name="Hong S.-J."/>
            <person name="Shin J.-H."/>
        </authorList>
    </citation>
    <scope>NUCLEOTIDE SEQUENCE [LARGE SCALE GENOMIC DNA]</scope>
    <source>
        <strain evidence="2 3">KCTC 13049</strain>
    </source>
</reference>
<protein>
    <recommendedName>
        <fullName evidence="1">DUF5348 domain-containing protein</fullName>
    </recommendedName>
</protein>
<dbReference type="OrthoDB" id="1684344at2"/>
<evidence type="ECO:0000313" key="2">
    <source>
        <dbReference type="EMBL" id="ASA21985.1"/>
    </source>
</evidence>
<keyword evidence="3" id="KW-1185">Reference proteome</keyword>
<dbReference type="InterPro" id="IPR035255">
    <property type="entry name" value="DUF5348"/>
</dbReference>
<evidence type="ECO:0000259" key="1">
    <source>
        <dbReference type="Pfam" id="PF17295"/>
    </source>
</evidence>
<evidence type="ECO:0000313" key="3">
    <source>
        <dbReference type="Proteomes" id="UP000249890"/>
    </source>
</evidence>
<proteinExistence type="predicted"/>
<dbReference type="Pfam" id="PF17295">
    <property type="entry name" value="DUF5348"/>
    <property type="match status" value="1"/>
</dbReference>
<gene>
    <name evidence="2" type="ORF">B9T62_15085</name>
</gene>
<accession>A0A2Z2KDS6</accession>
<organism evidence="2 3">
    <name type="scientific">Paenibacillus donghaensis</name>
    <dbReference type="NCBI Taxonomy" id="414771"/>
    <lineage>
        <taxon>Bacteria</taxon>
        <taxon>Bacillati</taxon>
        <taxon>Bacillota</taxon>
        <taxon>Bacilli</taxon>
        <taxon>Bacillales</taxon>
        <taxon>Paenibacillaceae</taxon>
        <taxon>Paenibacillus</taxon>
    </lineage>
</organism>
<sequence>MKSQIQVELEKLLPQIKRVTNMIKDAEEDWPAHFDRTNPDDLYLRIMFYQIQGKLDDVRRAIRSMVAPVLKEGVLFKRQNGRYELQDGTYFTSGESIEYLLEEPGEDSRWVSSRIEHNGEDYYLFGRMELPLQGLRVRIKDIPLWD</sequence>
<dbReference type="AlphaFoldDB" id="A0A2Z2KDS6"/>
<dbReference type="KEGG" id="pdh:B9T62_15085"/>
<feature type="domain" description="DUF5348" evidence="1">
    <location>
        <begin position="75"/>
        <end position="139"/>
    </location>
</feature>
<name>A0A2Z2KDS6_9BACL</name>